<evidence type="ECO:0000256" key="4">
    <source>
        <dbReference type="RuleBase" id="RU000363"/>
    </source>
</evidence>
<reference evidence="5 6" key="1">
    <citation type="journal article" date="2017" name="Genome Announc.">
        <title>Genome sequence of the saprophytic ascomycete Epicoccum nigrum ICMP 19927 strain isolated from New Zealand.</title>
        <authorList>
            <person name="Fokin M."/>
            <person name="Fleetwood D."/>
            <person name="Weir B.S."/>
            <person name="Villas-Boas S.G."/>
        </authorList>
    </citation>
    <scope>NUCLEOTIDE SEQUENCE [LARGE SCALE GENOMIC DNA]</scope>
    <source>
        <strain evidence="5 6">ICMP 19927</strain>
    </source>
</reference>
<dbReference type="OMA" id="RVIYFPT"/>
<keyword evidence="2" id="KW-0521">NADP</keyword>
<gene>
    <name evidence="5" type="ORF">B5807_03407</name>
</gene>
<evidence type="ECO:0000256" key="1">
    <source>
        <dbReference type="ARBA" id="ARBA00006484"/>
    </source>
</evidence>
<dbReference type="PANTHER" id="PTHR24321">
    <property type="entry name" value="DEHYDROGENASES, SHORT CHAIN"/>
    <property type="match status" value="1"/>
</dbReference>
<evidence type="ECO:0000256" key="3">
    <source>
        <dbReference type="ARBA" id="ARBA00023002"/>
    </source>
</evidence>
<name>A0A1Y2M7P7_EPING</name>
<dbReference type="STRING" id="105696.A0A1Y2M7P7"/>
<sequence>MGDMPTALPYAANPLPFAGKVISITGASRGLGLALSKYLLVRGATVSMCATSAENLSKAAKEIDNELPDAKGRYWTCVADIADLDSVRSWMEKTVGKFGKLDGCANVAAVEQREIFPIVNLDPEYFARLVNVNVVGTFHCLKEEMKVIKDGGSIVNVGSVASNYGSQGVSAYVAAKHALIGLTKVAAFEGAPRGVRVNILCPGCINTDMMQKPFHSPAGEFRLNKDNIPCILQRELPEAWEIAPSIAFLLGNDSAYVTKSSWAIDGGWVEGSYSSG</sequence>
<dbReference type="InParanoid" id="A0A1Y2M7P7"/>
<comment type="similarity">
    <text evidence="1 4">Belongs to the short-chain dehydrogenases/reductases (SDR) family.</text>
</comment>
<keyword evidence="3" id="KW-0560">Oxidoreductase</keyword>
<organism evidence="5 6">
    <name type="scientific">Epicoccum nigrum</name>
    <name type="common">Soil fungus</name>
    <name type="synonym">Epicoccum purpurascens</name>
    <dbReference type="NCBI Taxonomy" id="105696"/>
    <lineage>
        <taxon>Eukaryota</taxon>
        <taxon>Fungi</taxon>
        <taxon>Dikarya</taxon>
        <taxon>Ascomycota</taxon>
        <taxon>Pezizomycotina</taxon>
        <taxon>Dothideomycetes</taxon>
        <taxon>Pleosporomycetidae</taxon>
        <taxon>Pleosporales</taxon>
        <taxon>Pleosporineae</taxon>
        <taxon>Didymellaceae</taxon>
        <taxon>Epicoccum</taxon>
    </lineage>
</organism>
<dbReference type="AlphaFoldDB" id="A0A1Y2M7P7"/>
<dbReference type="PRINTS" id="PR00080">
    <property type="entry name" value="SDRFAMILY"/>
</dbReference>
<dbReference type="FunFam" id="3.40.50.720:FF:000084">
    <property type="entry name" value="Short-chain dehydrogenase reductase"/>
    <property type="match status" value="1"/>
</dbReference>
<proteinExistence type="inferred from homology"/>
<dbReference type="PROSITE" id="PS00061">
    <property type="entry name" value="ADH_SHORT"/>
    <property type="match status" value="1"/>
</dbReference>
<dbReference type="PRINTS" id="PR00081">
    <property type="entry name" value="GDHRDH"/>
</dbReference>
<dbReference type="InterPro" id="IPR020904">
    <property type="entry name" value="Sc_DH/Rdtase_CS"/>
</dbReference>
<dbReference type="CDD" id="cd05233">
    <property type="entry name" value="SDR_c"/>
    <property type="match status" value="1"/>
</dbReference>
<dbReference type="PANTHER" id="PTHR24321:SF8">
    <property type="entry name" value="ESTRADIOL 17-BETA-DEHYDROGENASE 8-RELATED"/>
    <property type="match status" value="1"/>
</dbReference>
<dbReference type="Pfam" id="PF00106">
    <property type="entry name" value="adh_short"/>
    <property type="match status" value="1"/>
</dbReference>
<protein>
    <submittedName>
        <fullName evidence="5">Uncharacterized protein</fullName>
    </submittedName>
</protein>
<dbReference type="GO" id="GO:0016491">
    <property type="term" value="F:oxidoreductase activity"/>
    <property type="evidence" value="ECO:0007669"/>
    <property type="project" value="UniProtKB-KW"/>
</dbReference>
<dbReference type="InterPro" id="IPR036291">
    <property type="entry name" value="NAD(P)-bd_dom_sf"/>
</dbReference>
<dbReference type="Gene3D" id="3.40.50.720">
    <property type="entry name" value="NAD(P)-binding Rossmann-like Domain"/>
    <property type="match status" value="1"/>
</dbReference>
<keyword evidence="6" id="KW-1185">Reference proteome</keyword>
<dbReference type="EMBL" id="KZ107840">
    <property type="protein sequence ID" value="OSS51228.1"/>
    <property type="molecule type" value="Genomic_DNA"/>
</dbReference>
<accession>A0A1Y2M7P7</accession>
<evidence type="ECO:0000313" key="6">
    <source>
        <dbReference type="Proteomes" id="UP000193240"/>
    </source>
</evidence>
<dbReference type="InterPro" id="IPR002347">
    <property type="entry name" value="SDR_fam"/>
</dbReference>
<dbReference type="Proteomes" id="UP000193240">
    <property type="component" value="Unassembled WGS sequence"/>
</dbReference>
<evidence type="ECO:0000256" key="2">
    <source>
        <dbReference type="ARBA" id="ARBA00022857"/>
    </source>
</evidence>
<dbReference type="SUPFAM" id="SSF51735">
    <property type="entry name" value="NAD(P)-binding Rossmann-fold domains"/>
    <property type="match status" value="1"/>
</dbReference>
<evidence type="ECO:0000313" key="5">
    <source>
        <dbReference type="EMBL" id="OSS51228.1"/>
    </source>
</evidence>